<evidence type="ECO:0008006" key="8">
    <source>
        <dbReference type="Google" id="ProtNLM"/>
    </source>
</evidence>
<keyword evidence="7" id="KW-1185">Reference proteome</keyword>
<dbReference type="Proteomes" id="UP000799772">
    <property type="component" value="Unassembled WGS sequence"/>
</dbReference>
<name>A0A9P4M8S5_9PEZI</name>
<feature type="domain" description="GPI inositol-deacylase winged helix" evidence="3">
    <location>
        <begin position="545"/>
        <end position="623"/>
    </location>
</feature>
<dbReference type="PROSITE" id="PS50088">
    <property type="entry name" value="ANK_REPEAT"/>
    <property type="match status" value="1"/>
</dbReference>
<dbReference type="EMBL" id="ML978128">
    <property type="protein sequence ID" value="KAF2097104.1"/>
    <property type="molecule type" value="Genomic_DNA"/>
</dbReference>
<dbReference type="Pfam" id="PF24809">
    <property type="entry name" value="DUF7708"/>
    <property type="match status" value="1"/>
</dbReference>
<dbReference type="PROSITE" id="PS50297">
    <property type="entry name" value="ANK_REP_REGION"/>
    <property type="match status" value="1"/>
</dbReference>
<protein>
    <recommendedName>
        <fullName evidence="8">NACHT domain-containing protein</fullName>
    </recommendedName>
</protein>
<evidence type="ECO:0000259" key="5">
    <source>
        <dbReference type="Pfam" id="PF24883"/>
    </source>
</evidence>
<dbReference type="Pfam" id="PF24883">
    <property type="entry name" value="NPHP3_N"/>
    <property type="match status" value="1"/>
</dbReference>
<accession>A0A9P4M8S5</accession>
<dbReference type="InterPro" id="IPR002110">
    <property type="entry name" value="Ankyrin_rpt"/>
</dbReference>
<evidence type="ECO:0000256" key="2">
    <source>
        <dbReference type="PROSITE-ProRule" id="PRU00023"/>
    </source>
</evidence>
<keyword evidence="1" id="KW-0677">Repeat</keyword>
<dbReference type="Gene3D" id="3.40.50.300">
    <property type="entry name" value="P-loop containing nucleotide triphosphate hydrolases"/>
    <property type="match status" value="1"/>
</dbReference>
<dbReference type="InterPro" id="IPR056884">
    <property type="entry name" value="NPHP3-like_N"/>
</dbReference>
<proteinExistence type="predicted"/>
<organism evidence="6 7">
    <name type="scientific">Rhizodiscina lignyota</name>
    <dbReference type="NCBI Taxonomy" id="1504668"/>
    <lineage>
        <taxon>Eukaryota</taxon>
        <taxon>Fungi</taxon>
        <taxon>Dikarya</taxon>
        <taxon>Ascomycota</taxon>
        <taxon>Pezizomycotina</taxon>
        <taxon>Dothideomycetes</taxon>
        <taxon>Pleosporomycetidae</taxon>
        <taxon>Aulographales</taxon>
        <taxon>Rhizodiscinaceae</taxon>
        <taxon>Rhizodiscina</taxon>
    </lineage>
</organism>
<dbReference type="AlphaFoldDB" id="A0A9P4M8S5"/>
<sequence>MADIRTSISIPTRPWEAARARFIEGLSDEQKQQFENATAENVFYSASVAFSGHERGSKTRALQKRLAPFTTALEEYGKAMDVLTNAASMYLCPLWGSLRVVLQLAQSYGKYYDKLLDMFARIGEVLPRYAMFERLFAEHERVLAALSNAYLDILKFCNEAKKMFLTLPKKSAIPFSSNIKQYWKPFDQRFDELIDVFRIHSKTVHKEAEVAHMIEDRKTQALVLASRDLQEQSKKADRRRQLLRTLSSLDYRSQHRKQQKLRLEGTGSWFTEHKDFRSWVESDDSGSFACYGIPGSGKTILASFVIDKMTPFYQDLESAVCYHYCDYSERASLEAPAIFGSLAQQLLNRIEIPPDILSTLADICDNARSIPLADDLQEILLKSLAHFKNVLFVIDGVDELDHLTQDRVIEFEKSLHDSSCEAAKVMVFCRSEKLKIRKAFENPSLSITPEHVGQDVRRFVQESVESKIKAGNLDIGDASLKQVIIDDLSSGTADMFLLARFQIEEICEAVSDEGIQEALCNLPRDIKSMYARIAEKRYTSTGGERKVETARRVFEWLSTARRPLKLNELCEAVAIDKHDERLNRSAIPSNGQRLLDTCGSLVVHDPTDGTVNFAHHSVPQFLFTALQYVDSLDPAAPAATSVRRVALDRDEVETEIGKRCVSYLCFADFETTLAKREENPVLVDSKALTATALARLPSGSPLHKIGQSVASKFSKSASVQINLNTVNATNTKMPRQDFDFPLWNYMSAHWASHAGYLKLSELSDDASWRKLRRVTLERNFSQNIYPWCSSRLSKKLFLENMCLWSFGQENANFLALFAEAYALSDNQYGRGWAYIDKDLLFGNSASCWDVVNTIFHFRGPQAFDAEADLLVRGASLSPTPKVRSCIIGQLFKAYRVDDRSVIWLSLRKAIGDDPRFPYWETWWDRGDNIPKMADAASLWIPPLIEALLLQDSTTHELVLGDLYHVTALGSILLGYDEAAAALIDSDRYAFRADYLRFLVLLAAELGHFKLSAIIWIELMLADLVKGSGLITTSLRTYVREVREARTQLLKESDFGNALFKCFALENSREGYRQNFFNNAKLLIEAAFPAGESFAHAIPAHSPIGGRDFEHQEPALCVAAQLGLERVIKSMSEGLRLESASGPDALAIDQWDNLKSADGLTALELAARNGHSETLRELLEGRKSRPWLWDDVLDHAEILAAHSGHPSECSEEIRRYRPERRTLDVVNFTEVQSMYGSTGLSSMSDNGVD</sequence>
<feature type="domain" description="DUF7708" evidence="4">
    <location>
        <begin position="65"/>
        <end position="215"/>
    </location>
</feature>
<evidence type="ECO:0000259" key="3">
    <source>
        <dbReference type="Pfam" id="PF22939"/>
    </source>
</evidence>
<dbReference type="Pfam" id="PF22939">
    <property type="entry name" value="WHD_GPIID"/>
    <property type="match status" value="1"/>
</dbReference>
<dbReference type="OrthoDB" id="7464126at2759"/>
<evidence type="ECO:0000259" key="4">
    <source>
        <dbReference type="Pfam" id="PF24809"/>
    </source>
</evidence>
<dbReference type="PANTHER" id="PTHR10039">
    <property type="entry name" value="AMELOGENIN"/>
    <property type="match status" value="1"/>
</dbReference>
<evidence type="ECO:0000313" key="6">
    <source>
        <dbReference type="EMBL" id="KAF2097104.1"/>
    </source>
</evidence>
<dbReference type="InterPro" id="IPR054471">
    <property type="entry name" value="GPIID_WHD"/>
</dbReference>
<feature type="domain" description="Nephrocystin 3-like N-terminal" evidence="5">
    <location>
        <begin position="265"/>
        <end position="430"/>
    </location>
</feature>
<dbReference type="SUPFAM" id="SSF52540">
    <property type="entry name" value="P-loop containing nucleoside triphosphate hydrolases"/>
    <property type="match status" value="1"/>
</dbReference>
<evidence type="ECO:0000313" key="7">
    <source>
        <dbReference type="Proteomes" id="UP000799772"/>
    </source>
</evidence>
<reference evidence="6" key="1">
    <citation type="journal article" date="2020" name="Stud. Mycol.">
        <title>101 Dothideomycetes genomes: a test case for predicting lifestyles and emergence of pathogens.</title>
        <authorList>
            <person name="Haridas S."/>
            <person name="Albert R."/>
            <person name="Binder M."/>
            <person name="Bloem J."/>
            <person name="Labutti K."/>
            <person name="Salamov A."/>
            <person name="Andreopoulos B."/>
            <person name="Baker S."/>
            <person name="Barry K."/>
            <person name="Bills G."/>
            <person name="Bluhm B."/>
            <person name="Cannon C."/>
            <person name="Castanera R."/>
            <person name="Culley D."/>
            <person name="Daum C."/>
            <person name="Ezra D."/>
            <person name="Gonzalez J."/>
            <person name="Henrissat B."/>
            <person name="Kuo A."/>
            <person name="Liang C."/>
            <person name="Lipzen A."/>
            <person name="Lutzoni F."/>
            <person name="Magnuson J."/>
            <person name="Mondo S."/>
            <person name="Nolan M."/>
            <person name="Ohm R."/>
            <person name="Pangilinan J."/>
            <person name="Park H.-J."/>
            <person name="Ramirez L."/>
            <person name="Alfaro M."/>
            <person name="Sun H."/>
            <person name="Tritt A."/>
            <person name="Yoshinaga Y."/>
            <person name="Zwiers L.-H."/>
            <person name="Turgeon B."/>
            <person name="Goodwin S."/>
            <person name="Spatafora J."/>
            <person name="Crous P."/>
            <person name="Grigoriev I."/>
        </authorList>
    </citation>
    <scope>NUCLEOTIDE SEQUENCE</scope>
    <source>
        <strain evidence="6">CBS 133067</strain>
    </source>
</reference>
<gene>
    <name evidence="6" type="ORF">NA57DRAFT_77359</name>
</gene>
<comment type="caution">
    <text evidence="6">The sequence shown here is derived from an EMBL/GenBank/DDBJ whole genome shotgun (WGS) entry which is preliminary data.</text>
</comment>
<evidence type="ECO:0000256" key="1">
    <source>
        <dbReference type="ARBA" id="ARBA00022737"/>
    </source>
</evidence>
<dbReference type="InterPro" id="IPR056125">
    <property type="entry name" value="DUF7708"/>
</dbReference>
<keyword evidence="2" id="KW-0040">ANK repeat</keyword>
<dbReference type="InterPro" id="IPR027417">
    <property type="entry name" value="P-loop_NTPase"/>
</dbReference>
<feature type="repeat" description="ANK" evidence="2">
    <location>
        <begin position="1157"/>
        <end position="1179"/>
    </location>
</feature>